<dbReference type="STRING" id="1064592.G0VI88"/>
<dbReference type="GO" id="GO:0045040">
    <property type="term" value="P:protein insertion into mitochondrial outer membrane"/>
    <property type="evidence" value="ECO:0007669"/>
    <property type="project" value="EnsemblFungi"/>
</dbReference>
<evidence type="ECO:0000256" key="11">
    <source>
        <dbReference type="ARBA" id="ARBA00023170"/>
    </source>
</evidence>
<dbReference type="GO" id="GO:0030150">
    <property type="term" value="P:protein import into mitochondrial matrix"/>
    <property type="evidence" value="ECO:0007669"/>
    <property type="project" value="EnsemblFungi"/>
</dbReference>
<dbReference type="FunCoup" id="G0VI88">
    <property type="interactions" value="322"/>
</dbReference>
<dbReference type="GO" id="GO:0006886">
    <property type="term" value="P:intracellular protein transport"/>
    <property type="evidence" value="ECO:0007669"/>
    <property type="project" value="InterPro"/>
</dbReference>
<keyword evidence="11" id="KW-0675">Receptor</keyword>
<evidence type="ECO:0000256" key="5">
    <source>
        <dbReference type="ARBA" id="ARBA00022787"/>
    </source>
</evidence>
<proteinExistence type="inferred from homology"/>
<evidence type="ECO:0000256" key="8">
    <source>
        <dbReference type="ARBA" id="ARBA00023010"/>
    </source>
</evidence>
<dbReference type="OrthoDB" id="10016939at2759"/>
<feature type="compositionally biased region" description="Basic and acidic residues" evidence="12">
    <location>
        <begin position="1"/>
        <end position="11"/>
    </location>
</feature>
<evidence type="ECO:0000256" key="9">
    <source>
        <dbReference type="ARBA" id="ARBA00023128"/>
    </source>
</evidence>
<keyword evidence="7 13" id="KW-1133">Transmembrane helix</keyword>
<dbReference type="eggNOG" id="KOG4111">
    <property type="taxonomic scope" value="Eukaryota"/>
</dbReference>
<keyword evidence="6" id="KW-0653">Protein transport</keyword>
<comment type="subcellular location">
    <subcellularLocation>
        <location evidence="1">Mitochondrion outer membrane</location>
        <topology evidence="1">Single-pass membrane protein</topology>
    </subcellularLocation>
</comment>
<accession>G0VI88</accession>
<keyword evidence="9" id="KW-0496">Mitochondrion</keyword>
<gene>
    <name evidence="14" type="primary">NCAS0G02360</name>
    <name evidence="14" type="ordered locus">NCAS_0G02360</name>
</gene>
<feature type="transmembrane region" description="Helical" evidence="13">
    <location>
        <begin position="98"/>
        <end position="119"/>
    </location>
</feature>
<evidence type="ECO:0000256" key="12">
    <source>
        <dbReference type="SAM" id="MobiDB-lite"/>
    </source>
</evidence>
<dbReference type="CDD" id="cd22884">
    <property type="entry name" value="TOM22"/>
    <property type="match status" value="1"/>
</dbReference>
<keyword evidence="4 13" id="KW-0812">Transmembrane</keyword>
<evidence type="ECO:0000256" key="6">
    <source>
        <dbReference type="ARBA" id="ARBA00022927"/>
    </source>
</evidence>
<dbReference type="RefSeq" id="XP_003677475.1">
    <property type="nucleotide sequence ID" value="XM_003677427.1"/>
</dbReference>
<keyword evidence="3" id="KW-0813">Transport</keyword>
<evidence type="ECO:0000256" key="13">
    <source>
        <dbReference type="SAM" id="Phobius"/>
    </source>
</evidence>
<sequence length="147" mass="16439">MVELSEIKEDTSNVPNHPAGPNEAIIEDNDKPINVEENEEDDEDDSDFEDDFNEKETLLERLSALKDVIPPKQRQSICSVFNFTTNFIKTAFSKSGNVAWIVTTSALLLGVPLSLSILAEQQLIEMEKTFDLQKDANDILAQGDKPE</sequence>
<evidence type="ECO:0000256" key="1">
    <source>
        <dbReference type="ARBA" id="ARBA00004572"/>
    </source>
</evidence>
<comment type="similarity">
    <text evidence="2">Belongs to the Tom22 family.</text>
</comment>
<dbReference type="Proteomes" id="UP000001640">
    <property type="component" value="Chromosome 7"/>
</dbReference>
<evidence type="ECO:0000313" key="15">
    <source>
        <dbReference type="Proteomes" id="UP000001640"/>
    </source>
</evidence>
<evidence type="ECO:0008006" key="16">
    <source>
        <dbReference type="Google" id="ProtNLM"/>
    </source>
</evidence>
<dbReference type="InterPro" id="IPR005683">
    <property type="entry name" value="Tom22"/>
</dbReference>
<evidence type="ECO:0000256" key="4">
    <source>
        <dbReference type="ARBA" id="ARBA00022692"/>
    </source>
</evidence>
<dbReference type="Pfam" id="PF04281">
    <property type="entry name" value="Tom22"/>
    <property type="match status" value="1"/>
</dbReference>
<dbReference type="HOGENOM" id="CLU_094333_2_0_1"/>
<dbReference type="OMA" id="LVWIVTT"/>
<evidence type="ECO:0000256" key="2">
    <source>
        <dbReference type="ARBA" id="ARBA00009874"/>
    </source>
</evidence>
<dbReference type="PANTHER" id="PTHR12504:SF0">
    <property type="entry name" value="MITOCHONDRIAL IMPORT RECEPTOR SUBUNIT TOM22 HOMOLOG"/>
    <property type="match status" value="1"/>
</dbReference>
<reference evidence="14 15" key="1">
    <citation type="journal article" date="2011" name="Proc. Natl. Acad. Sci. U.S.A.">
        <title>Evolutionary erosion of yeast sex chromosomes by mating-type switching accidents.</title>
        <authorList>
            <person name="Gordon J.L."/>
            <person name="Armisen D."/>
            <person name="Proux-Wera E."/>
            <person name="Oheigeartaigh S.S."/>
            <person name="Byrne K.P."/>
            <person name="Wolfe K.H."/>
        </authorList>
    </citation>
    <scope>NUCLEOTIDE SEQUENCE [LARGE SCALE GENOMIC DNA]</scope>
    <source>
        <strain evidence="15">ATCC 76901 / BCRC 22586 / CBS 4309 / NBRC 1992 / NRRL Y-12630</strain>
    </source>
</reference>
<evidence type="ECO:0000313" key="14">
    <source>
        <dbReference type="EMBL" id="CCC71123.1"/>
    </source>
</evidence>
<feature type="compositionally biased region" description="Acidic residues" evidence="12">
    <location>
        <begin position="36"/>
        <end position="50"/>
    </location>
</feature>
<name>G0VI88_NAUCA</name>
<feature type="region of interest" description="Disordered" evidence="12">
    <location>
        <begin position="1"/>
        <end position="50"/>
    </location>
</feature>
<dbReference type="GeneID" id="96904788"/>
<dbReference type="InParanoid" id="G0VI88"/>
<dbReference type="KEGG" id="ncs:NCAS_0G02360"/>
<keyword evidence="5" id="KW-1000">Mitochondrion outer membrane</keyword>
<protein>
    <recommendedName>
        <fullName evidence="16">Mitochondrial import receptor subunit TOM22</fullName>
    </recommendedName>
</protein>
<evidence type="ECO:0000256" key="10">
    <source>
        <dbReference type="ARBA" id="ARBA00023136"/>
    </source>
</evidence>
<reference key="2">
    <citation type="submission" date="2011-08" db="EMBL/GenBank/DDBJ databases">
        <title>Genome sequence of Naumovozyma castellii.</title>
        <authorList>
            <person name="Gordon J.L."/>
            <person name="Armisen D."/>
            <person name="Proux-Wera E."/>
            <person name="OhEigeartaigh S.S."/>
            <person name="Byrne K.P."/>
            <person name="Wolfe K.H."/>
        </authorList>
    </citation>
    <scope>NUCLEOTIDE SEQUENCE</scope>
    <source>
        <strain>Type strain:CBS 4309</strain>
    </source>
</reference>
<organism evidence="14 15">
    <name type="scientific">Naumovozyma castellii</name>
    <name type="common">Yeast</name>
    <name type="synonym">Saccharomyces castellii</name>
    <dbReference type="NCBI Taxonomy" id="27288"/>
    <lineage>
        <taxon>Eukaryota</taxon>
        <taxon>Fungi</taxon>
        <taxon>Dikarya</taxon>
        <taxon>Ascomycota</taxon>
        <taxon>Saccharomycotina</taxon>
        <taxon>Saccharomycetes</taxon>
        <taxon>Saccharomycetales</taxon>
        <taxon>Saccharomycetaceae</taxon>
        <taxon>Naumovozyma</taxon>
    </lineage>
</organism>
<evidence type="ECO:0000256" key="7">
    <source>
        <dbReference type="ARBA" id="ARBA00022989"/>
    </source>
</evidence>
<keyword evidence="10 13" id="KW-0472">Membrane</keyword>
<dbReference type="GO" id="GO:0008320">
    <property type="term" value="F:protein transmembrane transporter activity"/>
    <property type="evidence" value="ECO:0007669"/>
    <property type="project" value="EnsemblFungi"/>
</dbReference>
<keyword evidence="15" id="KW-1185">Reference proteome</keyword>
<dbReference type="AlphaFoldDB" id="G0VI88"/>
<keyword evidence="8" id="KW-0811">Translocation</keyword>
<dbReference type="PANTHER" id="PTHR12504">
    <property type="entry name" value="MITOCHONDRIAL IMPORT RECEPTOR SUBUNIT TOM22"/>
    <property type="match status" value="1"/>
</dbReference>
<dbReference type="GO" id="GO:0005742">
    <property type="term" value="C:mitochondrial outer membrane translocase complex"/>
    <property type="evidence" value="ECO:0007669"/>
    <property type="project" value="EnsemblFungi"/>
</dbReference>
<evidence type="ECO:0000256" key="3">
    <source>
        <dbReference type="ARBA" id="ARBA00022448"/>
    </source>
</evidence>
<dbReference type="EMBL" id="HE576758">
    <property type="protein sequence ID" value="CCC71123.1"/>
    <property type="molecule type" value="Genomic_DNA"/>
</dbReference>